<evidence type="ECO:0000313" key="2">
    <source>
        <dbReference type="Proteomes" id="UP001152604"/>
    </source>
</evidence>
<gene>
    <name evidence="1" type="ORF">MES4922_380034</name>
</gene>
<dbReference type="EMBL" id="CAKXZS010000032">
    <property type="protein sequence ID" value="CAH2404916.1"/>
    <property type="molecule type" value="Genomic_DNA"/>
</dbReference>
<protein>
    <submittedName>
        <fullName evidence="1">Uncharacterized protein</fullName>
    </submittedName>
</protein>
<name>A0ABM9E713_9HYPH</name>
<proteinExistence type="predicted"/>
<comment type="caution">
    <text evidence="1">The sequence shown here is derived from an EMBL/GenBank/DDBJ whole genome shotgun (WGS) entry which is preliminary data.</text>
</comment>
<sequence length="55" mass="5917">MAKLVFVHDAKLLILITDEKGAAASKLDTIHTIVLPATDEIIAAMMFSLPIKLLA</sequence>
<accession>A0ABM9E713</accession>
<reference evidence="1" key="1">
    <citation type="submission" date="2022-03" db="EMBL/GenBank/DDBJ databases">
        <authorList>
            <person name="Brunel B."/>
        </authorList>
    </citation>
    <scope>NUCLEOTIDE SEQUENCE</scope>
    <source>
        <strain evidence="1">STM4922sample</strain>
    </source>
</reference>
<dbReference type="Proteomes" id="UP001152604">
    <property type="component" value="Unassembled WGS sequence"/>
</dbReference>
<organism evidence="1 2">
    <name type="scientific">Mesorhizobium ventifaucium</name>
    <dbReference type="NCBI Taxonomy" id="666020"/>
    <lineage>
        <taxon>Bacteria</taxon>
        <taxon>Pseudomonadati</taxon>
        <taxon>Pseudomonadota</taxon>
        <taxon>Alphaproteobacteria</taxon>
        <taxon>Hyphomicrobiales</taxon>
        <taxon>Phyllobacteriaceae</taxon>
        <taxon>Mesorhizobium</taxon>
    </lineage>
</organism>
<keyword evidence="2" id="KW-1185">Reference proteome</keyword>
<evidence type="ECO:0000313" key="1">
    <source>
        <dbReference type="EMBL" id="CAH2404916.1"/>
    </source>
</evidence>